<dbReference type="InterPro" id="IPR001509">
    <property type="entry name" value="Epimerase_deHydtase"/>
</dbReference>
<evidence type="ECO:0000256" key="1">
    <source>
        <dbReference type="ARBA" id="ARBA00007637"/>
    </source>
</evidence>
<dbReference type="InterPro" id="IPR036291">
    <property type="entry name" value="NAD(P)-bd_dom_sf"/>
</dbReference>
<proteinExistence type="inferred from homology"/>
<gene>
    <name evidence="3" type="ORF">US31_C0008G0022</name>
</gene>
<dbReference type="EMBL" id="LBSM01000008">
    <property type="protein sequence ID" value="KKQ18179.1"/>
    <property type="molecule type" value="Genomic_DNA"/>
</dbReference>
<comment type="similarity">
    <text evidence="1">Belongs to the NAD(P)-dependent epimerase/dehydratase family.</text>
</comment>
<feature type="domain" description="NAD-dependent epimerase/dehydratase" evidence="2">
    <location>
        <begin position="1"/>
        <end position="259"/>
    </location>
</feature>
<evidence type="ECO:0000313" key="4">
    <source>
        <dbReference type="Proteomes" id="UP000034508"/>
    </source>
</evidence>
<evidence type="ECO:0000313" key="3">
    <source>
        <dbReference type="EMBL" id="KKQ18179.1"/>
    </source>
</evidence>
<dbReference type="Pfam" id="PF01370">
    <property type="entry name" value="Epimerase"/>
    <property type="match status" value="1"/>
</dbReference>
<organism evidence="3 4">
    <name type="scientific">Berkelbacteria bacterium GW2011_GWA1_36_9</name>
    <dbReference type="NCBI Taxonomy" id="1618331"/>
    <lineage>
        <taxon>Bacteria</taxon>
        <taxon>Candidatus Berkelbacteria</taxon>
    </lineage>
</organism>
<dbReference type="Proteomes" id="UP000034508">
    <property type="component" value="Unassembled WGS sequence"/>
</dbReference>
<dbReference type="PANTHER" id="PTHR43000">
    <property type="entry name" value="DTDP-D-GLUCOSE 4,6-DEHYDRATASE-RELATED"/>
    <property type="match status" value="1"/>
</dbReference>
<dbReference type="Gene3D" id="3.40.50.720">
    <property type="entry name" value="NAD(P)-binding Rossmann-like Domain"/>
    <property type="match status" value="1"/>
</dbReference>
<reference evidence="3 4" key="1">
    <citation type="journal article" date="2015" name="Nature">
        <title>rRNA introns, odd ribosomes, and small enigmatic genomes across a large radiation of phyla.</title>
        <authorList>
            <person name="Brown C.T."/>
            <person name="Hug L.A."/>
            <person name="Thomas B.C."/>
            <person name="Sharon I."/>
            <person name="Castelle C.J."/>
            <person name="Singh A."/>
            <person name="Wilkins M.J."/>
            <person name="Williams K.H."/>
            <person name="Banfield J.F."/>
        </authorList>
    </citation>
    <scope>NUCLEOTIDE SEQUENCE [LARGE SCALE GENOMIC DNA]</scope>
</reference>
<name>A0A0G0I1Q9_9BACT</name>
<evidence type="ECO:0000259" key="2">
    <source>
        <dbReference type="Pfam" id="PF01370"/>
    </source>
</evidence>
<comment type="caution">
    <text evidence="3">The sequence shown here is derived from an EMBL/GenBank/DDBJ whole genome shotgun (WGS) entry which is preliminary data.</text>
</comment>
<dbReference type="AlphaFoldDB" id="A0A0G0I1Q9"/>
<accession>A0A0G0I1Q9</accession>
<dbReference type="SUPFAM" id="SSF51735">
    <property type="entry name" value="NAD(P)-binding Rossmann-fold domains"/>
    <property type="match status" value="1"/>
</dbReference>
<protein>
    <submittedName>
        <fullName evidence="3">CDP-paratose 2-epimerase</fullName>
    </submittedName>
</protein>
<sequence length="343" mass="38942">MIGSHAAEFYAKQGHTVIAVDNLMRSRLFNSSKQSVEYNWQYLKRYPRVRRVVGDVRDSALLARLLSPEVDAVIHAAGQTGVRYSLENPSDDFSINALGTFTVLEAVRQRCPKARMVFCSTNKVYGHAIDTIPLREESTRYKFVDYPNGISEEFPVDRTAHTPYGASKYTGDLYVQEYAHTYGLATAVFRMSCIYGTRQFGFEDQGWVAWFTIRALTGQPITIYGDGKQVRDVLFVEDLIQAYDCFLRGNLPHGVYNMGGGSSNTLSLLELLAHLEALGLTRPPIDFKGWRLFDQKVYISDIRSAKKHLRWGPTTSVRVGLKRLVEWARENKFVFDELEAPRA</sequence>